<proteinExistence type="predicted"/>
<sequence>MSASNIREARALVGVPSESGLKTHLEDCDKLKQTLDNDVPYLNVVQDRLADGFSFSKEACHDATLESMATIANEEDQIRRFKTGIGNIKGVADHVSGTYCAIPSRTYEHGALFVMDWALLKVLGNRLESNGMQTYGPIPENFPRVNDDTLHSEGVCTPRKNTEVFKVGRTTG</sequence>
<name>A0A017SNP0_ASPRC</name>
<dbReference type="Proteomes" id="UP000019804">
    <property type="component" value="Unassembled WGS sequence"/>
</dbReference>
<keyword evidence="2" id="KW-1185">Reference proteome</keyword>
<dbReference type="GeneID" id="63702565"/>
<dbReference type="EMBL" id="KK088413">
    <property type="protein sequence ID" value="EYE98568.1"/>
    <property type="molecule type" value="Genomic_DNA"/>
</dbReference>
<dbReference type="RefSeq" id="XP_040642256.1">
    <property type="nucleotide sequence ID" value="XM_040787441.1"/>
</dbReference>
<dbReference type="HOGENOM" id="CLU_1554929_0_0_1"/>
<reference evidence="2" key="1">
    <citation type="journal article" date="2014" name="Nat. Commun.">
        <title>Genomic adaptations of the halophilic Dead Sea filamentous fungus Eurotium rubrum.</title>
        <authorList>
            <person name="Kis-Papo T."/>
            <person name="Weig A.R."/>
            <person name="Riley R."/>
            <person name="Persoh D."/>
            <person name="Salamov A."/>
            <person name="Sun H."/>
            <person name="Lipzen A."/>
            <person name="Wasser S.P."/>
            <person name="Rambold G."/>
            <person name="Grigoriev I.V."/>
            <person name="Nevo E."/>
        </authorList>
    </citation>
    <scope>NUCLEOTIDE SEQUENCE [LARGE SCALE GENOMIC DNA]</scope>
    <source>
        <strain evidence="2">CBS 135680</strain>
    </source>
</reference>
<organism evidence="1 2">
    <name type="scientific">Aspergillus ruber (strain CBS 135680)</name>
    <dbReference type="NCBI Taxonomy" id="1388766"/>
    <lineage>
        <taxon>Eukaryota</taxon>
        <taxon>Fungi</taxon>
        <taxon>Dikarya</taxon>
        <taxon>Ascomycota</taxon>
        <taxon>Pezizomycotina</taxon>
        <taxon>Eurotiomycetes</taxon>
        <taxon>Eurotiomycetidae</taxon>
        <taxon>Eurotiales</taxon>
        <taxon>Aspergillaceae</taxon>
        <taxon>Aspergillus</taxon>
        <taxon>Aspergillus subgen. Aspergillus</taxon>
    </lineage>
</organism>
<dbReference type="AlphaFoldDB" id="A0A017SNP0"/>
<gene>
    <name evidence="1" type="ORF">EURHEDRAFT_545235</name>
</gene>
<evidence type="ECO:0000313" key="2">
    <source>
        <dbReference type="Proteomes" id="UP000019804"/>
    </source>
</evidence>
<protein>
    <submittedName>
        <fullName evidence="1">Uncharacterized protein</fullName>
    </submittedName>
</protein>
<accession>A0A017SNP0</accession>
<evidence type="ECO:0000313" key="1">
    <source>
        <dbReference type="EMBL" id="EYE98568.1"/>
    </source>
</evidence>